<dbReference type="GO" id="GO:0003954">
    <property type="term" value="F:NADH dehydrogenase activity"/>
    <property type="evidence" value="ECO:0007669"/>
    <property type="project" value="TreeGrafter"/>
</dbReference>
<accession>A0A890CID9</accession>
<evidence type="ECO:0000256" key="8">
    <source>
        <dbReference type="ARBA" id="ARBA00022792"/>
    </source>
</evidence>
<dbReference type="CTD" id="4540"/>
<feature type="transmembrane region" description="Helical" evidence="17">
    <location>
        <begin position="153"/>
        <end position="173"/>
    </location>
</feature>
<feature type="transmembrane region" description="Helical" evidence="17">
    <location>
        <begin position="50"/>
        <end position="76"/>
    </location>
</feature>
<dbReference type="GO" id="GO:0008137">
    <property type="term" value="F:NADH dehydrogenase (ubiquinone) activity"/>
    <property type="evidence" value="ECO:0007669"/>
    <property type="project" value="UniProtKB-EC"/>
</dbReference>
<feature type="transmembrane region" description="Helical" evidence="17">
    <location>
        <begin position="382"/>
        <end position="401"/>
    </location>
</feature>
<evidence type="ECO:0000256" key="17">
    <source>
        <dbReference type="RuleBase" id="RU003404"/>
    </source>
</evidence>
<dbReference type="PRINTS" id="PR01434">
    <property type="entry name" value="NADHDHGNASE5"/>
</dbReference>
<keyword evidence="8" id="KW-0999">Mitochondrion inner membrane</keyword>
<feature type="transmembrane region" description="Helical" evidence="17">
    <location>
        <begin position="7"/>
        <end position="30"/>
    </location>
</feature>
<evidence type="ECO:0000259" key="18">
    <source>
        <dbReference type="Pfam" id="PF00361"/>
    </source>
</evidence>
<dbReference type="GO" id="GO:0005743">
    <property type="term" value="C:mitochondrial inner membrane"/>
    <property type="evidence" value="ECO:0007669"/>
    <property type="project" value="UniProtKB-SubCell"/>
</dbReference>
<evidence type="ECO:0000256" key="3">
    <source>
        <dbReference type="ARBA" id="ARBA00012944"/>
    </source>
</evidence>
<keyword evidence="6" id="KW-0679">Respiratory chain</keyword>
<feature type="transmembrane region" description="Helical" evidence="17">
    <location>
        <begin position="341"/>
        <end position="362"/>
    </location>
</feature>
<evidence type="ECO:0000256" key="16">
    <source>
        <dbReference type="ARBA" id="ARBA00049551"/>
    </source>
</evidence>
<evidence type="ECO:0000313" key="21">
    <source>
        <dbReference type="EMBL" id="QRG31737.1"/>
    </source>
</evidence>
<keyword evidence="9" id="KW-1278">Translocase</keyword>
<evidence type="ECO:0000259" key="20">
    <source>
        <dbReference type="Pfam" id="PF06455"/>
    </source>
</evidence>
<keyword evidence="12 17" id="KW-0520">NAD</keyword>
<evidence type="ECO:0000259" key="19">
    <source>
        <dbReference type="Pfam" id="PF00662"/>
    </source>
</evidence>
<comment type="subcellular location">
    <subcellularLocation>
        <location evidence="2">Mitochondrion inner membrane</location>
        <topology evidence="2">Multi-pass membrane protein</topology>
    </subcellularLocation>
</comment>
<keyword evidence="13 17" id="KW-0830">Ubiquinone</keyword>
<evidence type="ECO:0000256" key="14">
    <source>
        <dbReference type="ARBA" id="ARBA00023128"/>
    </source>
</evidence>
<keyword evidence="5 17" id="KW-0813">Transport</keyword>
<feature type="transmembrane region" description="Helical" evidence="17">
    <location>
        <begin position="456"/>
        <end position="474"/>
    </location>
</feature>
<organism evidence="21">
    <name type="scientific">Paragnetina indentata</name>
    <dbReference type="NCBI Taxonomy" id="2810020"/>
    <lineage>
        <taxon>Eukaryota</taxon>
        <taxon>Metazoa</taxon>
        <taxon>Ecdysozoa</taxon>
        <taxon>Arthropoda</taxon>
        <taxon>Hexapoda</taxon>
        <taxon>Insecta</taxon>
        <taxon>Pterygota</taxon>
        <taxon>Neoptera</taxon>
        <taxon>Polyneoptera</taxon>
        <taxon>Plecoptera</taxon>
        <taxon>Perloidea</taxon>
        <taxon>Perlidae</taxon>
        <taxon>Paragnetina</taxon>
    </lineage>
</organism>
<dbReference type="EC" id="7.1.1.2" evidence="3 17"/>
<protein>
    <recommendedName>
        <fullName evidence="4 17">NADH-ubiquinone oxidoreductase chain 5</fullName>
        <ecNumber evidence="3 17">7.1.1.2</ecNumber>
    </recommendedName>
</protein>
<feature type="domain" description="NADH:quinone oxidoreductase/Mrp antiporter transmembrane" evidence="18">
    <location>
        <begin position="108"/>
        <end position="391"/>
    </location>
</feature>
<sequence>MLKSLSICLVSFFVLFISSLVSVIMGFYFVSQDWVIFIEWEVLALNSSSIVMTFLFDWMSLIFMGFVLFISSLVIFYSREYMGGDFDINRFILLVLMFVLSMMFLIISPNLISILLGWDGLGLVSYLLVIYYQNVKSYNAGMLTALSNRIGDVALLLAIAWMLNFGSWNYVYYLEAAAGSLEMKVVGALVVLAAMTKSAQIPFSSWLPAAMAAPTPVSALVHSSTLVTAGVYLLIRFNALLVGNWLGSFLLLFAGLTMFMAGLGANFEFDLKKIIALSTLSQLGLMMSILAMGFPTLAFFHLLTHALFKALLFMCAGAIIHNMKDSQDIRFMGGLVKQMPLTAACLNLSNLALCGAPFLAGFYSKDLILEIVSLNYINNLSFVLYFFSTGLTVCYSLRLVYFSMSGDFYSSALHPLNDEGWTMLRGMLTLMVMAVLGGSMLSWVLFPTPSMICLPLYLKMMALNVSILGGWVGYELAKFSLSYDLVSLKMSFFSSFVGSMWFLPFISTYGVSSMPLLVGGKVLKSFDQGWSEYCGAQGSYQVFVNWSRWNQGWQNNDLKTYLIGFFLWVIVLLILTFL</sequence>
<feature type="transmembrane region" description="Helical" evidence="17">
    <location>
        <begin position="274"/>
        <end position="292"/>
    </location>
</feature>
<feature type="domain" description="NADH-Ubiquinone oxidoreductase (complex I) chain 5 N-terminal" evidence="19">
    <location>
        <begin position="44"/>
        <end position="91"/>
    </location>
</feature>
<evidence type="ECO:0000256" key="1">
    <source>
        <dbReference type="ARBA" id="ARBA00003257"/>
    </source>
</evidence>
<name>A0A890CID9_9NEOP</name>
<feature type="transmembrane region" description="Helical" evidence="17">
    <location>
        <begin position="486"/>
        <end position="506"/>
    </location>
</feature>
<dbReference type="GeneID" id="67165076"/>
<feature type="transmembrane region" description="Helical" evidence="17">
    <location>
        <begin position="219"/>
        <end position="239"/>
    </location>
</feature>
<comment type="similarity">
    <text evidence="17">Belongs to the complex I subunit 5 family.</text>
</comment>
<dbReference type="InterPro" id="IPR001516">
    <property type="entry name" value="Proton_antipo_N"/>
</dbReference>
<evidence type="ECO:0000256" key="9">
    <source>
        <dbReference type="ARBA" id="ARBA00022967"/>
    </source>
</evidence>
<evidence type="ECO:0000256" key="15">
    <source>
        <dbReference type="ARBA" id="ARBA00023136"/>
    </source>
</evidence>
<feature type="transmembrane region" description="Helical" evidence="17">
    <location>
        <begin position="113"/>
        <end position="132"/>
    </location>
</feature>
<geneLocation type="mitochondrion" evidence="21"/>
<evidence type="ECO:0000256" key="5">
    <source>
        <dbReference type="ARBA" id="ARBA00022448"/>
    </source>
</evidence>
<dbReference type="RefSeq" id="YP_010159287.1">
    <property type="nucleotide sequence ID" value="NC_057280.1"/>
</dbReference>
<dbReference type="PANTHER" id="PTHR42829">
    <property type="entry name" value="NADH-UBIQUINONE OXIDOREDUCTASE CHAIN 5"/>
    <property type="match status" value="1"/>
</dbReference>
<evidence type="ECO:0000256" key="4">
    <source>
        <dbReference type="ARBA" id="ARBA00021096"/>
    </source>
</evidence>
<feature type="transmembrane region" description="Helical" evidence="17">
    <location>
        <begin position="245"/>
        <end position="267"/>
    </location>
</feature>
<dbReference type="AlphaFoldDB" id="A0A890CID9"/>
<dbReference type="Pfam" id="PF00361">
    <property type="entry name" value="Proton_antipo_M"/>
    <property type="match status" value="1"/>
</dbReference>
<feature type="transmembrane region" description="Helical" evidence="17">
    <location>
        <begin position="88"/>
        <end position="107"/>
    </location>
</feature>
<feature type="transmembrane region" description="Helical" evidence="17">
    <location>
        <begin position="422"/>
        <end position="444"/>
    </location>
</feature>
<comment type="function">
    <text evidence="17">Core subunit of the mitochondrial membrane respiratory chain NADH dehydrogenase (Complex I) which catalyzes electron transfer from NADH through the respiratory chain, using ubiquinone as an electron acceptor. Essential for the catalytic activity and assembly of complex I.</text>
</comment>
<evidence type="ECO:0000256" key="2">
    <source>
        <dbReference type="ARBA" id="ARBA00004448"/>
    </source>
</evidence>
<evidence type="ECO:0000256" key="10">
    <source>
        <dbReference type="ARBA" id="ARBA00022982"/>
    </source>
</evidence>
<dbReference type="GO" id="GO:0015990">
    <property type="term" value="P:electron transport coupled proton transport"/>
    <property type="evidence" value="ECO:0007669"/>
    <property type="project" value="TreeGrafter"/>
</dbReference>
<dbReference type="InterPro" id="IPR010934">
    <property type="entry name" value="NADH_DH_su5_C"/>
</dbReference>
<dbReference type="Pfam" id="PF06455">
    <property type="entry name" value="NADH5_C"/>
    <property type="match status" value="1"/>
</dbReference>
<keyword evidence="7 17" id="KW-0812">Transmembrane</keyword>
<feature type="transmembrane region" description="Helical" evidence="17">
    <location>
        <begin position="298"/>
        <end position="320"/>
    </location>
</feature>
<keyword evidence="11 17" id="KW-1133">Transmembrane helix</keyword>
<dbReference type="EMBL" id="MN627431">
    <property type="protein sequence ID" value="QRG31737.1"/>
    <property type="molecule type" value="Genomic_DNA"/>
</dbReference>
<evidence type="ECO:0000256" key="7">
    <source>
        <dbReference type="ARBA" id="ARBA00022692"/>
    </source>
</evidence>
<keyword evidence="10" id="KW-0249">Electron transport</keyword>
<dbReference type="GO" id="GO:0042773">
    <property type="term" value="P:ATP synthesis coupled electron transport"/>
    <property type="evidence" value="ECO:0007669"/>
    <property type="project" value="InterPro"/>
</dbReference>
<feature type="transmembrane region" description="Helical" evidence="17">
    <location>
        <begin position="558"/>
        <end position="577"/>
    </location>
</feature>
<comment type="catalytic activity">
    <reaction evidence="16 17">
        <text>a ubiquinone + NADH + 5 H(+)(in) = a ubiquinol + NAD(+) + 4 H(+)(out)</text>
        <dbReference type="Rhea" id="RHEA:29091"/>
        <dbReference type="Rhea" id="RHEA-COMP:9565"/>
        <dbReference type="Rhea" id="RHEA-COMP:9566"/>
        <dbReference type="ChEBI" id="CHEBI:15378"/>
        <dbReference type="ChEBI" id="CHEBI:16389"/>
        <dbReference type="ChEBI" id="CHEBI:17976"/>
        <dbReference type="ChEBI" id="CHEBI:57540"/>
        <dbReference type="ChEBI" id="CHEBI:57945"/>
        <dbReference type="EC" id="7.1.1.2"/>
    </reaction>
</comment>
<reference evidence="21" key="1">
    <citation type="journal article" date="2019" name="Mitochondrial DNA Part B Resour">
        <title>The mitochondrial genome analysis of Paragnetina indentata (Plecoptera: Perlidae).</title>
        <authorList>
            <person name="Wei X."/>
            <person name="Cao J."/>
            <person name="Wang P."/>
            <person name="Wang Y."/>
            <person name="Li W."/>
        </authorList>
    </citation>
    <scope>NUCLEOTIDE SEQUENCE</scope>
</reference>
<proteinExistence type="inferred from homology"/>
<comment type="function">
    <text evidence="1">Core subunit of the mitochondrial membrane respiratory chain NADH dehydrogenase (Complex I) that is believed to belong to the minimal assembly required for catalysis. Complex I functions in the transfer of electrons from NADH to the respiratory chain. The immediate electron acceptor for the enzyme is believed to be ubiquinone.</text>
</comment>
<feature type="domain" description="NADH dehydrogenase subunit 5 C-terminal" evidence="20">
    <location>
        <begin position="395"/>
        <end position="575"/>
    </location>
</feature>
<gene>
    <name evidence="21" type="primary">ND5</name>
</gene>
<dbReference type="Pfam" id="PF00662">
    <property type="entry name" value="Proton_antipo_N"/>
    <property type="match status" value="1"/>
</dbReference>
<evidence type="ECO:0000256" key="12">
    <source>
        <dbReference type="ARBA" id="ARBA00023027"/>
    </source>
</evidence>
<dbReference type="InterPro" id="IPR003945">
    <property type="entry name" value="NU5C-like"/>
</dbReference>
<evidence type="ECO:0000256" key="6">
    <source>
        <dbReference type="ARBA" id="ARBA00022660"/>
    </source>
</evidence>
<evidence type="ECO:0000256" key="11">
    <source>
        <dbReference type="ARBA" id="ARBA00022989"/>
    </source>
</evidence>
<keyword evidence="15 17" id="KW-0472">Membrane</keyword>
<dbReference type="InterPro" id="IPR001750">
    <property type="entry name" value="ND/Mrp_TM"/>
</dbReference>
<keyword evidence="14 17" id="KW-0496">Mitochondrion</keyword>
<dbReference type="PANTHER" id="PTHR42829:SF2">
    <property type="entry name" value="NADH-UBIQUINONE OXIDOREDUCTASE CHAIN 5"/>
    <property type="match status" value="1"/>
</dbReference>
<evidence type="ECO:0000256" key="13">
    <source>
        <dbReference type="ARBA" id="ARBA00023075"/>
    </source>
</evidence>